<protein>
    <recommendedName>
        <fullName evidence="1">CCHC-type domain-containing protein</fullName>
    </recommendedName>
</protein>
<evidence type="ECO:0000313" key="3">
    <source>
        <dbReference type="Proteomes" id="UP001153636"/>
    </source>
</evidence>
<dbReference type="OrthoDB" id="6782628at2759"/>
<name>A0A9P0GJK0_9CUCU</name>
<dbReference type="Gene3D" id="4.10.60.10">
    <property type="entry name" value="Zinc finger, CCHC-type"/>
    <property type="match status" value="1"/>
</dbReference>
<feature type="domain" description="CCHC-type" evidence="1">
    <location>
        <begin position="56"/>
        <end position="72"/>
    </location>
</feature>
<evidence type="ECO:0000259" key="1">
    <source>
        <dbReference type="SMART" id="SM00343"/>
    </source>
</evidence>
<dbReference type="GO" id="GO:0008270">
    <property type="term" value="F:zinc ion binding"/>
    <property type="evidence" value="ECO:0007669"/>
    <property type="project" value="InterPro"/>
</dbReference>
<dbReference type="GO" id="GO:0003676">
    <property type="term" value="F:nucleic acid binding"/>
    <property type="evidence" value="ECO:0007669"/>
    <property type="project" value="InterPro"/>
</dbReference>
<dbReference type="SMART" id="SM00343">
    <property type="entry name" value="ZnF_C2HC"/>
    <property type="match status" value="1"/>
</dbReference>
<dbReference type="InterPro" id="IPR036875">
    <property type="entry name" value="Znf_CCHC_sf"/>
</dbReference>
<dbReference type="AlphaFoldDB" id="A0A9P0GJK0"/>
<accession>A0A9P0GJK0</accession>
<organism evidence="2 3">
    <name type="scientific">Psylliodes chrysocephalus</name>
    <dbReference type="NCBI Taxonomy" id="3402493"/>
    <lineage>
        <taxon>Eukaryota</taxon>
        <taxon>Metazoa</taxon>
        <taxon>Ecdysozoa</taxon>
        <taxon>Arthropoda</taxon>
        <taxon>Hexapoda</taxon>
        <taxon>Insecta</taxon>
        <taxon>Pterygota</taxon>
        <taxon>Neoptera</taxon>
        <taxon>Endopterygota</taxon>
        <taxon>Coleoptera</taxon>
        <taxon>Polyphaga</taxon>
        <taxon>Cucujiformia</taxon>
        <taxon>Chrysomeloidea</taxon>
        <taxon>Chrysomelidae</taxon>
        <taxon>Galerucinae</taxon>
        <taxon>Alticini</taxon>
        <taxon>Psylliodes</taxon>
    </lineage>
</organism>
<gene>
    <name evidence="2" type="ORF">PSYICH_LOCUS13879</name>
</gene>
<reference evidence="2" key="1">
    <citation type="submission" date="2022-01" db="EMBL/GenBank/DDBJ databases">
        <authorList>
            <person name="King R."/>
        </authorList>
    </citation>
    <scope>NUCLEOTIDE SEQUENCE</scope>
</reference>
<proteinExistence type="predicted"/>
<dbReference type="EMBL" id="OV651819">
    <property type="protein sequence ID" value="CAH1113272.1"/>
    <property type="molecule type" value="Genomic_DNA"/>
</dbReference>
<dbReference type="SUPFAM" id="SSF57756">
    <property type="entry name" value="Retrovirus zinc finger-like domains"/>
    <property type="match status" value="1"/>
</dbReference>
<keyword evidence="3" id="KW-1185">Reference proteome</keyword>
<evidence type="ECO:0000313" key="2">
    <source>
        <dbReference type="EMBL" id="CAH1113272.1"/>
    </source>
</evidence>
<dbReference type="InterPro" id="IPR001878">
    <property type="entry name" value="Znf_CCHC"/>
</dbReference>
<sequence length="103" mass="12019">MSFQLKFLLNWFLENNRPPVQVVTTIEPLPSQVQSVPLDFNPALVDESTNATRTPLCWNCKQSGHRFKKCPQKRRLFYRKCGRDHVTVNNYPNCQQNGRQSPN</sequence>
<dbReference type="Proteomes" id="UP001153636">
    <property type="component" value="Chromosome 7"/>
</dbReference>